<keyword evidence="6 7" id="KW-0472">Membrane</keyword>
<dbReference type="RefSeq" id="WP_345720008.1">
    <property type="nucleotide sequence ID" value="NZ_BAABRU010000001.1"/>
</dbReference>
<dbReference type="PROSITE" id="PS50929">
    <property type="entry name" value="ABC_TM1F"/>
    <property type="match status" value="1"/>
</dbReference>
<keyword evidence="3" id="KW-0547">Nucleotide-binding</keyword>
<dbReference type="InterPro" id="IPR003439">
    <property type="entry name" value="ABC_transporter-like_ATP-bd"/>
</dbReference>
<feature type="transmembrane region" description="Helical" evidence="7">
    <location>
        <begin position="161"/>
        <end position="179"/>
    </location>
</feature>
<proteinExistence type="predicted"/>
<dbReference type="Pfam" id="PF00005">
    <property type="entry name" value="ABC_tran"/>
    <property type="match status" value="1"/>
</dbReference>
<dbReference type="PROSITE" id="PS00211">
    <property type="entry name" value="ABC_TRANSPORTER_1"/>
    <property type="match status" value="1"/>
</dbReference>
<dbReference type="PANTHER" id="PTHR24221:SF590">
    <property type="entry name" value="COMPONENT LINKED WITH THE ASSEMBLY OF CYTOCHROME' TRANSPORT TRANSMEMBRANE ATP-BINDING PROTEIN ABC TRANSPORTER CYDD-RELATED"/>
    <property type="match status" value="1"/>
</dbReference>
<dbReference type="PROSITE" id="PS50893">
    <property type="entry name" value="ABC_TRANSPORTER_2"/>
    <property type="match status" value="1"/>
</dbReference>
<dbReference type="NCBIfam" id="TIGR02857">
    <property type="entry name" value="CydD"/>
    <property type="match status" value="1"/>
</dbReference>
<evidence type="ECO:0000256" key="1">
    <source>
        <dbReference type="ARBA" id="ARBA00004651"/>
    </source>
</evidence>
<dbReference type="CDD" id="cd18584">
    <property type="entry name" value="ABC_6TM_AarD_CydD"/>
    <property type="match status" value="1"/>
</dbReference>
<name>A0ABP9WVS7_9CHLR</name>
<dbReference type="SMART" id="SM00382">
    <property type="entry name" value="AAA"/>
    <property type="match status" value="1"/>
</dbReference>
<dbReference type="InterPro" id="IPR036640">
    <property type="entry name" value="ABC1_TM_sf"/>
</dbReference>
<comment type="subcellular location">
    <subcellularLocation>
        <location evidence="1">Cell membrane</location>
        <topology evidence="1">Multi-pass membrane protein</topology>
    </subcellularLocation>
</comment>
<dbReference type="SUPFAM" id="SSF52540">
    <property type="entry name" value="P-loop containing nucleoside triphosphate hydrolases"/>
    <property type="match status" value="1"/>
</dbReference>
<dbReference type="GO" id="GO:0005524">
    <property type="term" value="F:ATP binding"/>
    <property type="evidence" value="ECO:0007669"/>
    <property type="project" value="UniProtKB-KW"/>
</dbReference>
<dbReference type="Gene3D" id="3.40.50.300">
    <property type="entry name" value="P-loop containing nucleotide triphosphate hydrolases"/>
    <property type="match status" value="1"/>
</dbReference>
<dbReference type="SUPFAM" id="SSF90123">
    <property type="entry name" value="ABC transporter transmembrane region"/>
    <property type="match status" value="1"/>
</dbReference>
<sequence length="543" mass="59621">MATVEAQFKSNLQPSKVWLWLSIGLHSLVGLATVAIAIGLTSIIAGVFRDGLGLAELWPWFRAIILVVLLRFGLQWLAESAAQRFAQNVKQQLRQRLVGQMLALGPAQGQQSASERVQILGETVELLDDYLAGYLPQRMLAAIVPLLMIAWVWPYDRLSAIVLALTVPVSVVMLVLVGLHTRDLSQQRWVQLRRLNARVLDLLQGLTTLKVFGRSRAQIQQIDQLSRKFTDATLAVLQIAFVSALVLELTASLSTAVVAVEIGLRLLNGSLQFYDALLVLVLAPEVYAPIRALGAQHHAGMQGLEAAEQINHFLAQPRADVATVGNIQPVLGDLMVHNLAICYAADEPNVLQQGNWHFPQGQHSLIQAPSGAGKTSLVLALLCLIQPTAGEINLGATPIDQLDLKQWRSMIAYIPQHPYLFNGTIAQNITLAKPDVSPEAIQQAAIWACAHEFIEQLPAGYATLVAEGGTNLSGGQRQRIAIARAILKDCPIILADEPFAHLDQATAQQIRRNLAELWRGRTVIEFSHEVDHEEQFNADEERF</sequence>
<dbReference type="InterPro" id="IPR039421">
    <property type="entry name" value="Type_1_exporter"/>
</dbReference>
<protein>
    <submittedName>
        <fullName evidence="10">ATP-binding/permease protein CydD</fullName>
    </submittedName>
</protein>
<organism evidence="10 11">
    <name type="scientific">Herpetosiphon gulosus</name>
    <dbReference type="NCBI Taxonomy" id="1973496"/>
    <lineage>
        <taxon>Bacteria</taxon>
        <taxon>Bacillati</taxon>
        <taxon>Chloroflexota</taxon>
        <taxon>Chloroflexia</taxon>
        <taxon>Herpetosiphonales</taxon>
        <taxon>Herpetosiphonaceae</taxon>
        <taxon>Herpetosiphon</taxon>
    </lineage>
</organism>
<keyword evidence="2 7" id="KW-0812">Transmembrane</keyword>
<dbReference type="InterPro" id="IPR011527">
    <property type="entry name" value="ABC1_TM_dom"/>
</dbReference>
<evidence type="ECO:0000256" key="5">
    <source>
        <dbReference type="ARBA" id="ARBA00022989"/>
    </source>
</evidence>
<accession>A0ABP9WVS7</accession>
<evidence type="ECO:0000256" key="6">
    <source>
        <dbReference type="ARBA" id="ARBA00023136"/>
    </source>
</evidence>
<dbReference type="PANTHER" id="PTHR24221">
    <property type="entry name" value="ATP-BINDING CASSETTE SUB-FAMILY B"/>
    <property type="match status" value="1"/>
</dbReference>
<reference evidence="10 11" key="1">
    <citation type="submission" date="2024-02" db="EMBL/GenBank/DDBJ databases">
        <title>Herpetosiphon gulosus NBRC 112829.</title>
        <authorList>
            <person name="Ichikawa N."/>
            <person name="Katano-Makiyama Y."/>
            <person name="Hidaka K."/>
        </authorList>
    </citation>
    <scope>NUCLEOTIDE SEQUENCE [LARGE SCALE GENOMIC DNA]</scope>
    <source>
        <strain evidence="10 11">NBRC 112829</strain>
    </source>
</reference>
<keyword evidence="11" id="KW-1185">Reference proteome</keyword>
<evidence type="ECO:0000256" key="7">
    <source>
        <dbReference type="SAM" id="Phobius"/>
    </source>
</evidence>
<dbReference type="EMBL" id="BAABRU010000001">
    <property type="protein sequence ID" value="GAA5526358.1"/>
    <property type="molecule type" value="Genomic_DNA"/>
</dbReference>
<feature type="transmembrane region" description="Helical" evidence="7">
    <location>
        <begin position="60"/>
        <end position="78"/>
    </location>
</feature>
<evidence type="ECO:0000313" key="11">
    <source>
        <dbReference type="Proteomes" id="UP001428290"/>
    </source>
</evidence>
<keyword evidence="5 7" id="KW-1133">Transmembrane helix</keyword>
<dbReference type="InterPro" id="IPR014216">
    <property type="entry name" value="ABC_transptr_CydD"/>
</dbReference>
<feature type="transmembrane region" description="Helical" evidence="7">
    <location>
        <begin position="139"/>
        <end position="155"/>
    </location>
</feature>
<gene>
    <name evidence="10" type="primary">cydD</name>
    <name evidence="10" type="ORF">Hgul01_00130</name>
</gene>
<feature type="domain" description="ABC transmembrane type-1" evidence="9">
    <location>
        <begin position="20"/>
        <end position="296"/>
    </location>
</feature>
<dbReference type="Gene3D" id="1.20.1560.10">
    <property type="entry name" value="ABC transporter type 1, transmembrane domain"/>
    <property type="match status" value="1"/>
</dbReference>
<dbReference type="InterPro" id="IPR027417">
    <property type="entry name" value="P-loop_NTPase"/>
</dbReference>
<dbReference type="InterPro" id="IPR017871">
    <property type="entry name" value="ABC_transporter-like_CS"/>
</dbReference>
<evidence type="ECO:0000256" key="3">
    <source>
        <dbReference type="ARBA" id="ARBA00022741"/>
    </source>
</evidence>
<evidence type="ECO:0000256" key="2">
    <source>
        <dbReference type="ARBA" id="ARBA00022692"/>
    </source>
</evidence>
<dbReference type="InterPro" id="IPR003593">
    <property type="entry name" value="AAA+_ATPase"/>
</dbReference>
<evidence type="ECO:0000256" key="4">
    <source>
        <dbReference type="ARBA" id="ARBA00022840"/>
    </source>
</evidence>
<feature type="transmembrane region" description="Helical" evidence="7">
    <location>
        <begin position="17"/>
        <end position="48"/>
    </location>
</feature>
<comment type="caution">
    <text evidence="10">The sequence shown here is derived from an EMBL/GenBank/DDBJ whole genome shotgun (WGS) entry which is preliminary data.</text>
</comment>
<evidence type="ECO:0000259" key="8">
    <source>
        <dbReference type="PROSITE" id="PS50893"/>
    </source>
</evidence>
<dbReference type="Proteomes" id="UP001428290">
    <property type="component" value="Unassembled WGS sequence"/>
</dbReference>
<evidence type="ECO:0000313" key="10">
    <source>
        <dbReference type="EMBL" id="GAA5526358.1"/>
    </source>
</evidence>
<dbReference type="Pfam" id="PF00664">
    <property type="entry name" value="ABC_membrane"/>
    <property type="match status" value="1"/>
</dbReference>
<feature type="domain" description="ABC transporter" evidence="8">
    <location>
        <begin position="336"/>
        <end position="543"/>
    </location>
</feature>
<evidence type="ECO:0000259" key="9">
    <source>
        <dbReference type="PROSITE" id="PS50929"/>
    </source>
</evidence>
<keyword evidence="4 10" id="KW-0067">ATP-binding</keyword>
<feature type="transmembrane region" description="Helical" evidence="7">
    <location>
        <begin position="234"/>
        <end position="259"/>
    </location>
</feature>